<dbReference type="CDD" id="cd02516">
    <property type="entry name" value="CDP-ME_synthetase"/>
    <property type="match status" value="1"/>
</dbReference>
<dbReference type="HAMAP" id="MF_00108">
    <property type="entry name" value="IspD"/>
    <property type="match status" value="1"/>
</dbReference>
<dbReference type="EC" id="2.7.7.60" evidence="3"/>
<evidence type="ECO:0000313" key="5">
    <source>
        <dbReference type="Proteomes" id="UP000034954"/>
    </source>
</evidence>
<dbReference type="Pfam" id="PF01128">
    <property type="entry name" value="IspD"/>
    <property type="match status" value="1"/>
</dbReference>
<dbReference type="UniPathway" id="UPA00056">
    <property type="reaction ID" value="UER00093"/>
</dbReference>
<keyword evidence="3" id="KW-0414">Isoprene biosynthesis</keyword>
<comment type="function">
    <text evidence="3">Catalyzes the formation of 4-diphosphocytidyl-2-C-methyl-D-erythritol from CTP and 2-C-methyl-D-erythritol 4-phosphate (MEP).</text>
</comment>
<protein>
    <recommendedName>
        <fullName evidence="3">2-C-methyl-D-erythritol 4-phosphate cytidylyltransferase</fullName>
        <ecNumber evidence="3">2.7.7.60</ecNumber>
    </recommendedName>
    <alternativeName>
        <fullName evidence="3">4-diphosphocytidyl-2C-methyl-D-erythritol synthase</fullName>
    </alternativeName>
    <alternativeName>
        <fullName evidence="3">MEP cytidylyltransferase</fullName>
        <shortName evidence="3">MCT</shortName>
    </alternativeName>
</protein>
<dbReference type="NCBIfam" id="TIGR00453">
    <property type="entry name" value="ispD"/>
    <property type="match status" value="1"/>
</dbReference>
<proteinExistence type="inferred from homology"/>
<dbReference type="GO" id="GO:0019288">
    <property type="term" value="P:isopentenyl diphosphate biosynthetic process, methylerythritol 4-phosphate pathway"/>
    <property type="evidence" value="ECO:0007669"/>
    <property type="project" value="UniProtKB-UniRule"/>
</dbReference>
<dbReference type="EMBL" id="LAQJ01000206">
    <property type="protein sequence ID" value="KKO19272.1"/>
    <property type="molecule type" value="Genomic_DNA"/>
</dbReference>
<organism evidence="4 5">
    <name type="scientific">Candidatus Brocadia fulgida</name>
    <dbReference type="NCBI Taxonomy" id="380242"/>
    <lineage>
        <taxon>Bacteria</taxon>
        <taxon>Pseudomonadati</taxon>
        <taxon>Planctomycetota</taxon>
        <taxon>Candidatus Brocadiia</taxon>
        <taxon>Candidatus Brocadiales</taxon>
        <taxon>Candidatus Brocadiaceae</taxon>
        <taxon>Candidatus Brocadia</taxon>
    </lineage>
</organism>
<feature type="site" description="Positions MEP for the nucleophilic attack" evidence="3">
    <location>
        <position position="211"/>
    </location>
</feature>
<dbReference type="InterPro" id="IPR001228">
    <property type="entry name" value="IspD"/>
</dbReference>
<evidence type="ECO:0000313" key="4">
    <source>
        <dbReference type="EMBL" id="KKO19272.1"/>
    </source>
</evidence>
<comment type="catalytic activity">
    <reaction evidence="3">
        <text>2-C-methyl-D-erythritol 4-phosphate + CTP + H(+) = 4-CDP-2-C-methyl-D-erythritol + diphosphate</text>
        <dbReference type="Rhea" id="RHEA:13429"/>
        <dbReference type="ChEBI" id="CHEBI:15378"/>
        <dbReference type="ChEBI" id="CHEBI:33019"/>
        <dbReference type="ChEBI" id="CHEBI:37563"/>
        <dbReference type="ChEBI" id="CHEBI:57823"/>
        <dbReference type="ChEBI" id="CHEBI:58262"/>
        <dbReference type="EC" id="2.7.7.60"/>
    </reaction>
</comment>
<dbReference type="Gene3D" id="3.90.550.10">
    <property type="entry name" value="Spore Coat Polysaccharide Biosynthesis Protein SpsA, Chain A"/>
    <property type="match status" value="1"/>
</dbReference>
<sequence length="228" mass="25413">MNVSVVLVGAGLGLRMGGSVKKPFLQIRGKPIFLYTIERFSQIETVGEIILVVGQTEIPSLRDQWQNTLIAHKVKKIVPGGKRRQDSVYNGLCQTETDAEVVLIHDIVRPLVRKEHIETVISKAKESHAAILAAPMKATVKEASGNLCIRQTIPRNNLWMAQTPQGFNRELILKVFGQFKTEEREFTDDAEMVEKAGYRVEIVPGTDDNIKITTPEDIRIAEALLTNG</sequence>
<dbReference type="InterPro" id="IPR029044">
    <property type="entry name" value="Nucleotide-diphossugar_trans"/>
</dbReference>
<keyword evidence="5" id="KW-1185">Reference proteome</keyword>
<evidence type="ECO:0000256" key="2">
    <source>
        <dbReference type="ARBA" id="ARBA00022695"/>
    </source>
</evidence>
<reference evidence="4 5" key="1">
    <citation type="journal article" date="2013" name="BMC Microbiol.">
        <title>Identification of the type II cytochrome c maturation pathway in anammox bacteria by comparative genomics.</title>
        <authorList>
            <person name="Ferousi C."/>
            <person name="Speth D.R."/>
            <person name="Reimann J."/>
            <person name="Op den Camp H.J."/>
            <person name="Allen J.W."/>
            <person name="Keltjens J.T."/>
            <person name="Jetten M.S."/>
        </authorList>
    </citation>
    <scope>NUCLEOTIDE SEQUENCE [LARGE SCALE GENOMIC DNA]</scope>
    <source>
        <strain evidence="4">RU1</strain>
    </source>
</reference>
<dbReference type="PATRIC" id="fig|380242.3.peg.2529"/>
<dbReference type="SUPFAM" id="SSF53448">
    <property type="entry name" value="Nucleotide-diphospho-sugar transferases"/>
    <property type="match status" value="1"/>
</dbReference>
<dbReference type="InterPro" id="IPR050088">
    <property type="entry name" value="IspD/TarI_cytidylyltransf_bact"/>
</dbReference>
<evidence type="ECO:0000256" key="1">
    <source>
        <dbReference type="ARBA" id="ARBA00022679"/>
    </source>
</evidence>
<dbReference type="PANTHER" id="PTHR32125:SF4">
    <property type="entry name" value="2-C-METHYL-D-ERYTHRITOL 4-PHOSPHATE CYTIDYLYLTRANSFERASE, CHLOROPLASTIC"/>
    <property type="match status" value="1"/>
</dbReference>
<name>A0A0M2UTY1_9BACT</name>
<dbReference type="AlphaFoldDB" id="A0A0M2UTY1"/>
<feature type="site" description="Transition state stabilizer" evidence="3">
    <location>
        <position position="22"/>
    </location>
</feature>
<dbReference type="GO" id="GO:0050518">
    <property type="term" value="F:2-C-methyl-D-erythritol 4-phosphate cytidylyltransferase activity"/>
    <property type="evidence" value="ECO:0007669"/>
    <property type="project" value="UniProtKB-UniRule"/>
</dbReference>
<keyword evidence="2 3" id="KW-0548">Nucleotidyltransferase</keyword>
<comment type="pathway">
    <text evidence="3">Isoprenoid biosynthesis; isopentenyl diphosphate biosynthesis via DXP pathway; isopentenyl diphosphate from 1-deoxy-D-xylulose 5-phosphate: step 2/6.</text>
</comment>
<comment type="similarity">
    <text evidence="3">Belongs to the IspD/TarI cytidylyltransferase family. IspD subfamily.</text>
</comment>
<keyword evidence="1 3" id="KW-0808">Transferase</keyword>
<dbReference type="Proteomes" id="UP000034954">
    <property type="component" value="Unassembled WGS sequence"/>
</dbReference>
<feature type="site" description="Positions MEP for the nucleophilic attack" evidence="3">
    <location>
        <position position="155"/>
    </location>
</feature>
<dbReference type="PANTHER" id="PTHR32125">
    <property type="entry name" value="2-C-METHYL-D-ERYTHRITOL 4-PHOSPHATE CYTIDYLYLTRANSFERASE, CHLOROPLASTIC"/>
    <property type="match status" value="1"/>
</dbReference>
<dbReference type="InterPro" id="IPR034683">
    <property type="entry name" value="IspD/TarI"/>
</dbReference>
<gene>
    <name evidence="3" type="primary">ispD</name>
    <name evidence="4" type="ORF">BROFUL_02028</name>
</gene>
<dbReference type="FunFam" id="3.90.550.10:FF:000003">
    <property type="entry name" value="2-C-methyl-D-erythritol 4-phosphate cytidylyltransferase"/>
    <property type="match status" value="1"/>
</dbReference>
<comment type="caution">
    <text evidence="4">The sequence shown here is derived from an EMBL/GenBank/DDBJ whole genome shotgun (WGS) entry which is preliminary data.</text>
</comment>
<accession>A0A0M2UTY1</accession>
<feature type="site" description="Transition state stabilizer" evidence="3">
    <location>
        <position position="15"/>
    </location>
</feature>
<evidence type="ECO:0000256" key="3">
    <source>
        <dbReference type="HAMAP-Rule" id="MF_00108"/>
    </source>
</evidence>